<dbReference type="InterPro" id="IPR050398">
    <property type="entry name" value="HssS/ArlS-like"/>
</dbReference>
<keyword evidence="11 17" id="KW-1133">Transmembrane helix</keyword>
<dbReference type="Pfam" id="PF00672">
    <property type="entry name" value="HAMP"/>
    <property type="match status" value="1"/>
</dbReference>
<comment type="caution">
    <text evidence="20">The sequence shown here is derived from an EMBL/GenBank/DDBJ whole genome shotgun (WGS) entry which is preliminary data.</text>
</comment>
<dbReference type="Gene3D" id="1.10.287.130">
    <property type="match status" value="1"/>
</dbReference>
<dbReference type="Proteomes" id="UP000234950">
    <property type="component" value="Unassembled WGS sequence"/>
</dbReference>
<comment type="function">
    <text evidence="15">Member of the two-component regulatory system HssS/HssR involved in intracellular heme homeostasis and tempering of staphylococcal virulence. HssS functions as a heme sensor histidine kinase which is autophosphorylated at a histidine residue and transfers its phosphate group to an aspartate residue of HssR. HssR/HssS activates the expression of hrtAB, an efflux pump, in response to extracellular heme, hemin, hemoglobin or blood.</text>
</comment>
<evidence type="ECO:0000256" key="9">
    <source>
        <dbReference type="ARBA" id="ARBA00022777"/>
    </source>
</evidence>
<evidence type="ECO:0000256" key="11">
    <source>
        <dbReference type="ARBA" id="ARBA00022989"/>
    </source>
</evidence>
<gene>
    <name evidence="20" type="ORF">CVD27_01280</name>
</gene>
<dbReference type="CDD" id="cd00082">
    <property type="entry name" value="HisKA"/>
    <property type="match status" value="1"/>
</dbReference>
<keyword evidence="12" id="KW-0902">Two-component regulatory system</keyword>
<evidence type="ECO:0000256" key="3">
    <source>
        <dbReference type="ARBA" id="ARBA00012438"/>
    </source>
</evidence>
<keyword evidence="4" id="KW-1003">Cell membrane</keyword>
<dbReference type="SUPFAM" id="SSF158472">
    <property type="entry name" value="HAMP domain-like"/>
    <property type="match status" value="1"/>
</dbReference>
<comment type="subcellular location">
    <subcellularLocation>
        <location evidence="2">Cell membrane</location>
        <topology evidence="2">Multi-pass membrane protein</topology>
    </subcellularLocation>
</comment>
<keyword evidence="7 17" id="KW-0812">Transmembrane</keyword>
<evidence type="ECO:0000256" key="15">
    <source>
        <dbReference type="ARBA" id="ARBA00037219"/>
    </source>
</evidence>
<dbReference type="RefSeq" id="WP_101646086.1">
    <property type="nucleotide sequence ID" value="NZ_PGVE01000012.1"/>
</dbReference>
<dbReference type="InterPro" id="IPR004358">
    <property type="entry name" value="Sig_transdc_His_kin-like_C"/>
</dbReference>
<dbReference type="SMART" id="SM00387">
    <property type="entry name" value="HATPase_c"/>
    <property type="match status" value="1"/>
</dbReference>
<dbReference type="SUPFAM" id="SSF55874">
    <property type="entry name" value="ATPase domain of HSP90 chaperone/DNA topoisomerase II/histidine kinase"/>
    <property type="match status" value="1"/>
</dbReference>
<dbReference type="InterPro" id="IPR005467">
    <property type="entry name" value="His_kinase_dom"/>
</dbReference>
<evidence type="ECO:0000256" key="17">
    <source>
        <dbReference type="SAM" id="Phobius"/>
    </source>
</evidence>
<evidence type="ECO:0000256" key="16">
    <source>
        <dbReference type="ARBA" id="ARBA00040841"/>
    </source>
</evidence>
<evidence type="ECO:0000256" key="5">
    <source>
        <dbReference type="ARBA" id="ARBA00022553"/>
    </source>
</evidence>
<dbReference type="PROSITE" id="PS50109">
    <property type="entry name" value="HIS_KIN"/>
    <property type="match status" value="1"/>
</dbReference>
<keyword evidence="13" id="KW-0843">Virulence</keyword>
<dbReference type="InterPro" id="IPR003660">
    <property type="entry name" value="HAMP_dom"/>
</dbReference>
<reference evidence="20 21" key="1">
    <citation type="submission" date="2017-11" db="EMBL/GenBank/DDBJ databases">
        <title>Comparitive Functional Genomics of Dry Heat Resistant strains isolated from the Viking Spacecraft.</title>
        <authorList>
            <person name="Seuylemezian A."/>
            <person name="Cooper K."/>
            <person name="Vaishampayan P."/>
        </authorList>
    </citation>
    <scope>NUCLEOTIDE SEQUENCE [LARGE SCALE GENOMIC DNA]</scope>
    <source>
        <strain evidence="20 21">V32-6</strain>
    </source>
</reference>
<proteinExistence type="predicted"/>
<dbReference type="InterPro" id="IPR003594">
    <property type="entry name" value="HATPase_dom"/>
</dbReference>
<protein>
    <recommendedName>
        <fullName evidence="16">Heme sensor protein HssS</fullName>
        <ecNumber evidence="3">2.7.13.3</ecNumber>
    </recommendedName>
</protein>
<evidence type="ECO:0000313" key="20">
    <source>
        <dbReference type="EMBL" id="PLS09502.1"/>
    </source>
</evidence>
<feature type="domain" description="HAMP" evidence="19">
    <location>
        <begin position="185"/>
        <end position="237"/>
    </location>
</feature>
<keyword evidence="5" id="KW-0597">Phosphoprotein</keyword>
<feature type="transmembrane region" description="Helical" evidence="17">
    <location>
        <begin position="164"/>
        <end position="188"/>
    </location>
</feature>
<dbReference type="AlphaFoldDB" id="A0A2N5HVG1"/>
<dbReference type="InterPro" id="IPR036097">
    <property type="entry name" value="HisK_dim/P_sf"/>
</dbReference>
<dbReference type="PANTHER" id="PTHR45528">
    <property type="entry name" value="SENSOR HISTIDINE KINASE CPXA"/>
    <property type="match status" value="1"/>
</dbReference>
<dbReference type="SMART" id="SM00304">
    <property type="entry name" value="HAMP"/>
    <property type="match status" value="1"/>
</dbReference>
<dbReference type="PROSITE" id="PS50885">
    <property type="entry name" value="HAMP"/>
    <property type="match status" value="1"/>
</dbReference>
<evidence type="ECO:0000256" key="6">
    <source>
        <dbReference type="ARBA" id="ARBA00022679"/>
    </source>
</evidence>
<dbReference type="GO" id="GO:0000155">
    <property type="term" value="F:phosphorelay sensor kinase activity"/>
    <property type="evidence" value="ECO:0007669"/>
    <property type="project" value="InterPro"/>
</dbReference>
<comment type="catalytic activity">
    <reaction evidence="1">
        <text>ATP + protein L-histidine = ADP + protein N-phospho-L-histidine.</text>
        <dbReference type="EC" id="2.7.13.3"/>
    </reaction>
</comment>
<organism evidence="20 21">
    <name type="scientific">Neobacillus cucumis</name>
    <dbReference type="NCBI Taxonomy" id="1740721"/>
    <lineage>
        <taxon>Bacteria</taxon>
        <taxon>Bacillati</taxon>
        <taxon>Bacillota</taxon>
        <taxon>Bacilli</taxon>
        <taxon>Bacillales</taxon>
        <taxon>Bacillaceae</taxon>
        <taxon>Neobacillus</taxon>
    </lineage>
</organism>
<dbReference type="Gene3D" id="6.10.340.10">
    <property type="match status" value="1"/>
</dbReference>
<evidence type="ECO:0000259" key="18">
    <source>
        <dbReference type="PROSITE" id="PS50109"/>
    </source>
</evidence>
<evidence type="ECO:0000313" key="21">
    <source>
        <dbReference type="Proteomes" id="UP000234950"/>
    </source>
</evidence>
<evidence type="ECO:0000256" key="2">
    <source>
        <dbReference type="ARBA" id="ARBA00004651"/>
    </source>
</evidence>
<dbReference type="EMBL" id="PGVE01000012">
    <property type="protein sequence ID" value="PLS09502.1"/>
    <property type="molecule type" value="Genomic_DNA"/>
</dbReference>
<keyword evidence="10" id="KW-0067">ATP-binding</keyword>
<sequence length="462" mass="52317">MRSLYGKFIVTTIGIMLFSFIFSFIISNTYYQYQLKPYNDQKITKIALNIAVYVEGHPANNLTEYLESISAVGYQIYLVDQQGNGTFFGEAFRNRSIPDSTTKHVLNGDLFHGILHFPKETFVTGFFANELRNTVGVPLNHNGQSFALFIRPDINLLFGEMHILFGWIIGLSIALSIVMVVISAKYLVKPISDLTRATKSLSNGIFNVKLDINRHDELEQLSNSFLRMAHKLEQIDEVRKEFISNISHDIQSPLSSIKGYTNLLENKTLSNEERSQFISIIKGEITRLSTLTKQLLLLALLDRNEDLLKEKSINLGQQLKELVRNFQWAISEKDLMLSYSLPDIEMNGDPSLLNTVWDNLLSNAIKYNYPNGSIEISIEKNEESVFVTFTDTGIGLKSTELDRMFDRFYRADIARTRSVEGTGLGLSIVETIIRMHDGTIHVSSKEKEGTTFNVVLPVGEGK</sequence>
<keyword evidence="14 17" id="KW-0472">Membrane</keyword>
<evidence type="ECO:0000256" key="7">
    <source>
        <dbReference type="ARBA" id="ARBA00022692"/>
    </source>
</evidence>
<keyword evidence="9 20" id="KW-0418">Kinase</keyword>
<dbReference type="GO" id="GO:0005886">
    <property type="term" value="C:plasma membrane"/>
    <property type="evidence" value="ECO:0007669"/>
    <property type="project" value="UniProtKB-SubCell"/>
</dbReference>
<dbReference type="GO" id="GO:0005524">
    <property type="term" value="F:ATP binding"/>
    <property type="evidence" value="ECO:0007669"/>
    <property type="project" value="UniProtKB-KW"/>
</dbReference>
<evidence type="ECO:0000256" key="12">
    <source>
        <dbReference type="ARBA" id="ARBA00023012"/>
    </source>
</evidence>
<dbReference type="FunFam" id="3.30.565.10:FF:000006">
    <property type="entry name" value="Sensor histidine kinase WalK"/>
    <property type="match status" value="1"/>
</dbReference>
<evidence type="ECO:0000256" key="1">
    <source>
        <dbReference type="ARBA" id="ARBA00000085"/>
    </source>
</evidence>
<dbReference type="PANTHER" id="PTHR45528:SF11">
    <property type="entry name" value="HISTIDINE KINASE"/>
    <property type="match status" value="1"/>
</dbReference>
<dbReference type="SMART" id="SM00388">
    <property type="entry name" value="HisKA"/>
    <property type="match status" value="1"/>
</dbReference>
<name>A0A2N5HVG1_9BACI</name>
<evidence type="ECO:0000259" key="19">
    <source>
        <dbReference type="PROSITE" id="PS50885"/>
    </source>
</evidence>
<dbReference type="FunFam" id="1.10.287.130:FF:000001">
    <property type="entry name" value="Two-component sensor histidine kinase"/>
    <property type="match status" value="1"/>
</dbReference>
<dbReference type="Pfam" id="PF02518">
    <property type="entry name" value="HATPase_c"/>
    <property type="match status" value="1"/>
</dbReference>
<keyword evidence="8" id="KW-0547">Nucleotide-binding</keyword>
<evidence type="ECO:0000256" key="10">
    <source>
        <dbReference type="ARBA" id="ARBA00022840"/>
    </source>
</evidence>
<feature type="transmembrane region" description="Helical" evidence="17">
    <location>
        <begin position="6"/>
        <end position="26"/>
    </location>
</feature>
<evidence type="ECO:0000256" key="8">
    <source>
        <dbReference type="ARBA" id="ARBA00022741"/>
    </source>
</evidence>
<keyword evidence="21" id="KW-1185">Reference proteome</keyword>
<dbReference type="InterPro" id="IPR003661">
    <property type="entry name" value="HisK_dim/P_dom"/>
</dbReference>
<dbReference type="CDD" id="cd06225">
    <property type="entry name" value="HAMP"/>
    <property type="match status" value="1"/>
</dbReference>
<keyword evidence="6" id="KW-0808">Transferase</keyword>
<dbReference type="PRINTS" id="PR00344">
    <property type="entry name" value="BCTRLSENSOR"/>
</dbReference>
<dbReference type="Gene3D" id="3.30.565.10">
    <property type="entry name" value="Histidine kinase-like ATPase, C-terminal domain"/>
    <property type="match status" value="1"/>
</dbReference>
<dbReference type="OrthoDB" id="9813151at2"/>
<evidence type="ECO:0000256" key="14">
    <source>
        <dbReference type="ARBA" id="ARBA00023136"/>
    </source>
</evidence>
<dbReference type="Pfam" id="PF00512">
    <property type="entry name" value="HisKA"/>
    <property type="match status" value="1"/>
</dbReference>
<feature type="domain" description="Histidine kinase" evidence="18">
    <location>
        <begin position="245"/>
        <end position="460"/>
    </location>
</feature>
<dbReference type="SUPFAM" id="SSF47384">
    <property type="entry name" value="Homodimeric domain of signal transducing histidine kinase"/>
    <property type="match status" value="1"/>
</dbReference>
<accession>A0A2N5HVG1</accession>
<evidence type="ECO:0000256" key="13">
    <source>
        <dbReference type="ARBA" id="ARBA00023026"/>
    </source>
</evidence>
<evidence type="ECO:0000256" key="4">
    <source>
        <dbReference type="ARBA" id="ARBA00022475"/>
    </source>
</evidence>
<dbReference type="EC" id="2.7.13.3" evidence="3"/>
<dbReference type="InterPro" id="IPR036890">
    <property type="entry name" value="HATPase_C_sf"/>
</dbReference>